<dbReference type="InterPro" id="IPR008929">
    <property type="entry name" value="Chondroitin_lyas"/>
</dbReference>
<dbReference type="InterPro" id="IPR011071">
    <property type="entry name" value="Lyase_8-like_C"/>
</dbReference>
<comment type="similarity">
    <text evidence="1">Belongs to the polysaccharide lyase 8 family.</text>
</comment>
<dbReference type="InterPro" id="IPR003159">
    <property type="entry name" value="Lyase_8_central_dom"/>
</dbReference>
<dbReference type="PANTHER" id="PTHR38481">
    <property type="entry name" value="HYALURONATE LYASE"/>
    <property type="match status" value="1"/>
</dbReference>
<dbReference type="SUPFAM" id="SSF49863">
    <property type="entry name" value="Hyaluronate lyase-like, C-terminal domain"/>
    <property type="match status" value="1"/>
</dbReference>
<dbReference type="PROSITE" id="PS51318">
    <property type="entry name" value="TAT"/>
    <property type="match status" value="1"/>
</dbReference>
<protein>
    <submittedName>
        <fullName evidence="8">Silent information regulator protein Sir2</fullName>
    </submittedName>
</protein>
<evidence type="ECO:0000259" key="6">
    <source>
        <dbReference type="Pfam" id="PF02884"/>
    </source>
</evidence>
<feature type="domain" description="Polysaccharide lyase family 8 C-terminal" evidence="6">
    <location>
        <begin position="745"/>
        <end position="812"/>
    </location>
</feature>
<reference evidence="8" key="1">
    <citation type="submission" date="2021-03" db="EMBL/GenBank/DDBJ databases">
        <title>Whole genome sequence of Streptomyces bomunensis MMS17-BM035.</title>
        <authorList>
            <person name="Lee J.H."/>
        </authorList>
    </citation>
    <scope>NUCLEOTIDE SEQUENCE</scope>
    <source>
        <strain evidence="8">MMS17-BM035</strain>
    </source>
</reference>
<dbReference type="InterPro" id="IPR014718">
    <property type="entry name" value="GH-type_carb-bd"/>
</dbReference>
<evidence type="ECO:0000256" key="2">
    <source>
        <dbReference type="ARBA" id="ARBA00022729"/>
    </source>
</evidence>
<dbReference type="Pfam" id="PF02278">
    <property type="entry name" value="Lyase_8"/>
    <property type="match status" value="1"/>
</dbReference>
<dbReference type="Gene3D" id="2.60.220.10">
    <property type="entry name" value="Polysaccharide lyase family 8-like, C-terminal"/>
    <property type="match status" value="1"/>
</dbReference>
<dbReference type="AlphaFoldDB" id="A0A940MBW4"/>
<sequence length="858" mass="90013">MPISRRALLSSLPAGALLAAASPGEARALTTAAGGGAAGDAAAGDPAAVLASTVALLAGTAESNARPEAAKKLAAVEATARGRIAALDAAGTGELFHGLPLGTSDTALTKSFQYLCEIALATRLPGPAGTGLRGDTAVQHRVIDGLARLYDDYYGDQSKGYYGNWYNWEIGISAQVSRTLVLLERQLAGYRPGLTASCVAAMDGYLRHGKDGDVDLDSRFHTGANLADITTDRILQGAVLGDSARISKAVGDQLTVLATIDPYHLSHQVTDGFYADGSYLQHASVAYTGSYGRDLLSRIADTVAILDGSGYTDTGAVTGVARGWLAHSFAPVIFEGWMMEIVKGRGVSRTTSGYADTAAVVEAAVGLSASATGADATALKGYVRFLHEASPVAVDPASFASPLTVVRHADILADSSVPAADLAAGSVNAAFCAMDRTVHRRPGFAFALARSSSRVSAYEYMSGENLMPWFQGDGAHYLYLTGQDQSRFFGADHFTAVSPYRLAGVTAPVETRRTVPELYGTQWYDNPAAGFTSSSEAQNTYVYFPRTTALWSGGASLDGYGAAGLVQGQHADYAAKRAGELPGDFVAYRGAEATKSWFMLDEEIVVLVAGAGDRAGRAVSTTLDTRIADPDSDVTLTARRRDHRPFSPGGRPAPLEWLRYADDSANAAVGYVFLDGPSPTAGLETVTHSRRLVRAANPDTPVTKQVFSLVYEQPAGAPFLTAAHVLVPHATERALAAYRARREVTVLANTARVQAIEHRGLGLTAVNVFASGTHRAAGVSVEGPASVLVRRTRRGGGVTVALADPTTRRDRVEVVLRGRTLGAVTADDGVRVSRVPGGTRVVADTRQAYGRSLTATLR</sequence>
<dbReference type="Proteomes" id="UP000670475">
    <property type="component" value="Unassembled WGS sequence"/>
</dbReference>
<dbReference type="Gene3D" id="2.70.98.10">
    <property type="match status" value="1"/>
</dbReference>
<dbReference type="GO" id="GO:0005576">
    <property type="term" value="C:extracellular region"/>
    <property type="evidence" value="ECO:0007669"/>
    <property type="project" value="InterPro"/>
</dbReference>
<dbReference type="InterPro" id="IPR004103">
    <property type="entry name" value="Lyase_8_C"/>
</dbReference>
<evidence type="ECO:0000256" key="4">
    <source>
        <dbReference type="PIRSR" id="PIRSR638970-1"/>
    </source>
</evidence>
<gene>
    <name evidence="8" type="ORF">JFN87_11555</name>
</gene>
<dbReference type="SUPFAM" id="SSF48230">
    <property type="entry name" value="Chondroitin AC/alginate lyase"/>
    <property type="match status" value="1"/>
</dbReference>
<evidence type="ECO:0000256" key="1">
    <source>
        <dbReference type="ARBA" id="ARBA00006699"/>
    </source>
</evidence>
<dbReference type="GO" id="GO:0005975">
    <property type="term" value="P:carbohydrate metabolic process"/>
    <property type="evidence" value="ECO:0007669"/>
    <property type="project" value="InterPro"/>
</dbReference>
<feature type="domain" description="Polysaccharide lyase family 8 central" evidence="5">
    <location>
        <begin position="429"/>
        <end position="730"/>
    </location>
</feature>
<comment type="caution">
    <text evidence="8">The sequence shown here is derived from an EMBL/GenBank/DDBJ whole genome shotgun (WGS) entry which is preliminary data.</text>
</comment>
<keyword evidence="9" id="KW-1185">Reference proteome</keyword>
<proteinExistence type="inferred from homology"/>
<keyword evidence="2" id="KW-0732">Signal</keyword>
<keyword evidence="3" id="KW-0456">Lyase</keyword>
<dbReference type="GO" id="GO:0016837">
    <property type="term" value="F:carbon-oxygen lyase activity, acting on polysaccharides"/>
    <property type="evidence" value="ECO:0007669"/>
    <property type="project" value="UniProtKB-ARBA"/>
</dbReference>
<evidence type="ECO:0000313" key="8">
    <source>
        <dbReference type="EMBL" id="MBP0458132.1"/>
    </source>
</evidence>
<dbReference type="InterPro" id="IPR011013">
    <property type="entry name" value="Gal_mutarotase_sf_dom"/>
</dbReference>
<dbReference type="RefSeq" id="WP_209339899.1">
    <property type="nucleotide sequence ID" value="NZ_JAGIQL010000035.1"/>
</dbReference>
<dbReference type="SUPFAM" id="SSF74650">
    <property type="entry name" value="Galactose mutarotase-like"/>
    <property type="match status" value="1"/>
</dbReference>
<dbReference type="InterPro" id="IPR012970">
    <property type="entry name" value="Lyase_8_alpha_N"/>
</dbReference>
<dbReference type="EMBL" id="JAGIQL010000035">
    <property type="protein sequence ID" value="MBP0458132.1"/>
    <property type="molecule type" value="Genomic_DNA"/>
</dbReference>
<evidence type="ECO:0000259" key="5">
    <source>
        <dbReference type="Pfam" id="PF02278"/>
    </source>
</evidence>
<dbReference type="InterPro" id="IPR006311">
    <property type="entry name" value="TAT_signal"/>
</dbReference>
<dbReference type="PANTHER" id="PTHR38481:SF1">
    <property type="entry name" value="HYALURONATE LYASE"/>
    <property type="match status" value="1"/>
</dbReference>
<evidence type="ECO:0000256" key="3">
    <source>
        <dbReference type="ARBA" id="ARBA00023239"/>
    </source>
</evidence>
<dbReference type="Pfam" id="PF02884">
    <property type="entry name" value="Lyase_8_C"/>
    <property type="match status" value="1"/>
</dbReference>
<feature type="active site" evidence="4">
    <location>
        <position position="345"/>
    </location>
</feature>
<accession>A0A940MBW4</accession>
<evidence type="ECO:0000313" key="9">
    <source>
        <dbReference type="Proteomes" id="UP000670475"/>
    </source>
</evidence>
<dbReference type="GO" id="GO:0030246">
    <property type="term" value="F:carbohydrate binding"/>
    <property type="evidence" value="ECO:0007669"/>
    <property type="project" value="InterPro"/>
</dbReference>
<dbReference type="InterPro" id="IPR038970">
    <property type="entry name" value="Lyase_8"/>
</dbReference>
<evidence type="ECO:0000259" key="7">
    <source>
        <dbReference type="Pfam" id="PF08124"/>
    </source>
</evidence>
<organism evidence="8 9">
    <name type="scientific">Streptomyces montanisoli</name>
    <dbReference type="NCBI Taxonomy" id="2798581"/>
    <lineage>
        <taxon>Bacteria</taxon>
        <taxon>Bacillati</taxon>
        <taxon>Actinomycetota</taxon>
        <taxon>Actinomycetes</taxon>
        <taxon>Kitasatosporales</taxon>
        <taxon>Streptomycetaceae</taxon>
        <taxon>Streptomyces</taxon>
    </lineage>
</organism>
<feature type="active site" evidence="4">
    <location>
        <position position="282"/>
    </location>
</feature>
<dbReference type="Gene3D" id="1.50.10.100">
    <property type="entry name" value="Chondroitin AC/alginate lyase"/>
    <property type="match status" value="1"/>
</dbReference>
<feature type="domain" description="Polysaccharide lyase 8 N-terminal alpha-helical" evidence="7">
    <location>
        <begin position="67"/>
        <end position="363"/>
    </location>
</feature>
<feature type="active site" evidence="4">
    <location>
        <position position="291"/>
    </location>
</feature>
<dbReference type="Pfam" id="PF08124">
    <property type="entry name" value="Lyase_8_N"/>
    <property type="match status" value="1"/>
</dbReference>
<name>A0A940MBW4_9ACTN</name>